<protein>
    <submittedName>
        <fullName evidence="2">Uncharacterized protein</fullName>
    </submittedName>
</protein>
<feature type="transmembrane region" description="Helical" evidence="1">
    <location>
        <begin position="41"/>
        <end position="60"/>
    </location>
</feature>
<keyword evidence="1" id="KW-0472">Membrane</keyword>
<organism evidence="2 3">
    <name type="scientific">Lacrimispora xylanisolvens</name>
    <dbReference type="NCBI Taxonomy" id="384636"/>
    <lineage>
        <taxon>Bacteria</taxon>
        <taxon>Bacillati</taxon>
        <taxon>Bacillota</taxon>
        <taxon>Clostridia</taxon>
        <taxon>Lachnospirales</taxon>
        <taxon>Lachnospiraceae</taxon>
        <taxon>Lacrimispora</taxon>
    </lineage>
</organism>
<accession>A0A2S6HRV5</accession>
<proteinExistence type="predicted"/>
<keyword evidence="3" id="KW-1185">Reference proteome</keyword>
<sequence>MKSFIKAYIPFMVYSLCVIFAYFITFYLLPKYNEPLAYPGFLLIYLYIYCGSFFFGFFIGKITLRRLGFFNFGICFFLSVISYVIMIFIGSLKEIFTYMYCDFPINFPLFFDSVSDIDTLILSIGTLITFFIGEITEQNKSSRVTM</sequence>
<keyword evidence="1" id="KW-0812">Transmembrane</keyword>
<name>A0A2S6HRV5_9FIRM</name>
<dbReference type="EMBL" id="PTJA01000007">
    <property type="protein sequence ID" value="PPK80353.1"/>
    <property type="molecule type" value="Genomic_DNA"/>
</dbReference>
<feature type="transmembrane region" description="Helical" evidence="1">
    <location>
        <begin position="67"/>
        <end position="89"/>
    </location>
</feature>
<comment type="caution">
    <text evidence="2">The sequence shown here is derived from an EMBL/GenBank/DDBJ whole genome shotgun (WGS) entry which is preliminary data.</text>
</comment>
<evidence type="ECO:0000313" key="3">
    <source>
        <dbReference type="Proteomes" id="UP000237749"/>
    </source>
</evidence>
<dbReference type="AlphaFoldDB" id="A0A2S6HRV5"/>
<gene>
    <name evidence="2" type="ORF">BXY41_107286</name>
</gene>
<feature type="transmembrane region" description="Helical" evidence="1">
    <location>
        <begin position="109"/>
        <end position="133"/>
    </location>
</feature>
<evidence type="ECO:0000256" key="1">
    <source>
        <dbReference type="SAM" id="Phobius"/>
    </source>
</evidence>
<dbReference type="Proteomes" id="UP000237749">
    <property type="component" value="Unassembled WGS sequence"/>
</dbReference>
<evidence type="ECO:0000313" key="2">
    <source>
        <dbReference type="EMBL" id="PPK80353.1"/>
    </source>
</evidence>
<reference evidence="2 3" key="1">
    <citation type="submission" date="2018-02" db="EMBL/GenBank/DDBJ databases">
        <title>Genomic Encyclopedia of Archaeal and Bacterial Type Strains, Phase II (KMG-II): from individual species to whole genera.</title>
        <authorList>
            <person name="Goeker M."/>
        </authorList>
    </citation>
    <scope>NUCLEOTIDE SEQUENCE [LARGE SCALE GENOMIC DNA]</scope>
    <source>
        <strain evidence="2 3">DSM 3808</strain>
    </source>
</reference>
<keyword evidence="1" id="KW-1133">Transmembrane helix</keyword>
<feature type="transmembrane region" description="Helical" evidence="1">
    <location>
        <begin position="7"/>
        <end position="29"/>
    </location>
</feature>